<organism evidence="2 3">
    <name type="scientific">Caerostris extrusa</name>
    <name type="common">Bark spider</name>
    <name type="synonym">Caerostris bankana</name>
    <dbReference type="NCBI Taxonomy" id="172846"/>
    <lineage>
        <taxon>Eukaryota</taxon>
        <taxon>Metazoa</taxon>
        <taxon>Ecdysozoa</taxon>
        <taxon>Arthropoda</taxon>
        <taxon>Chelicerata</taxon>
        <taxon>Arachnida</taxon>
        <taxon>Araneae</taxon>
        <taxon>Araneomorphae</taxon>
        <taxon>Entelegynae</taxon>
        <taxon>Araneoidea</taxon>
        <taxon>Araneidae</taxon>
        <taxon>Caerostris</taxon>
    </lineage>
</organism>
<name>A0AAV4Q3Y9_CAEEX</name>
<proteinExistence type="predicted"/>
<gene>
    <name evidence="2" type="ORF">CEXT_368741</name>
</gene>
<evidence type="ECO:0000256" key="1">
    <source>
        <dbReference type="SAM" id="MobiDB-lite"/>
    </source>
</evidence>
<feature type="region of interest" description="Disordered" evidence="1">
    <location>
        <begin position="1"/>
        <end position="29"/>
    </location>
</feature>
<dbReference type="Proteomes" id="UP001054945">
    <property type="component" value="Unassembled WGS sequence"/>
</dbReference>
<dbReference type="EMBL" id="BPLR01005740">
    <property type="protein sequence ID" value="GIY04658.1"/>
    <property type="molecule type" value="Genomic_DNA"/>
</dbReference>
<comment type="caution">
    <text evidence="2">The sequence shown here is derived from an EMBL/GenBank/DDBJ whole genome shotgun (WGS) entry which is preliminary data.</text>
</comment>
<evidence type="ECO:0000313" key="2">
    <source>
        <dbReference type="EMBL" id="GIY04658.1"/>
    </source>
</evidence>
<accession>A0AAV4Q3Y9</accession>
<reference evidence="2 3" key="1">
    <citation type="submission" date="2021-06" db="EMBL/GenBank/DDBJ databases">
        <title>Caerostris extrusa draft genome.</title>
        <authorList>
            <person name="Kono N."/>
            <person name="Arakawa K."/>
        </authorList>
    </citation>
    <scope>NUCLEOTIDE SEQUENCE [LARGE SCALE GENOMIC DNA]</scope>
</reference>
<evidence type="ECO:0000313" key="3">
    <source>
        <dbReference type="Proteomes" id="UP001054945"/>
    </source>
</evidence>
<keyword evidence="3" id="KW-1185">Reference proteome</keyword>
<sequence length="73" mass="7682">MEEEGDTSVQIESGGAIRAALDEPQLESRKKAAGDTAYLSESHFGPRGGGPLHIARCFILGEVDAHVTGNETT</sequence>
<dbReference type="AlphaFoldDB" id="A0AAV4Q3Y9"/>
<protein>
    <submittedName>
        <fullName evidence="2">Uncharacterized protein</fullName>
    </submittedName>
</protein>